<keyword evidence="5 6" id="KW-0472">Membrane</keyword>
<feature type="transmembrane region" description="Helical" evidence="6">
    <location>
        <begin position="422"/>
        <end position="441"/>
    </location>
</feature>
<keyword evidence="4 6" id="KW-1133">Transmembrane helix</keyword>
<feature type="transmembrane region" description="Helical" evidence="6">
    <location>
        <begin position="265"/>
        <end position="281"/>
    </location>
</feature>
<proteinExistence type="predicted"/>
<comment type="subcellular location">
    <subcellularLocation>
        <location evidence="1">Cell membrane</location>
        <topology evidence="1">Multi-pass membrane protein</topology>
    </subcellularLocation>
</comment>
<dbReference type="GO" id="GO:0005886">
    <property type="term" value="C:plasma membrane"/>
    <property type="evidence" value="ECO:0007669"/>
    <property type="project" value="UniProtKB-SubCell"/>
</dbReference>
<gene>
    <name evidence="7" type="ORF">NCTC11801_02549</name>
</gene>
<name>A0A379FSH7_PRORE</name>
<feature type="transmembrane region" description="Helical" evidence="6">
    <location>
        <begin position="448"/>
        <end position="469"/>
    </location>
</feature>
<dbReference type="Proteomes" id="UP000254208">
    <property type="component" value="Unassembled WGS sequence"/>
</dbReference>
<feature type="transmembrane region" description="Helical" evidence="6">
    <location>
        <begin position="178"/>
        <end position="202"/>
    </location>
</feature>
<feature type="transmembrane region" description="Helical" evidence="6">
    <location>
        <begin position="324"/>
        <end position="341"/>
    </location>
</feature>
<evidence type="ECO:0000256" key="3">
    <source>
        <dbReference type="ARBA" id="ARBA00022692"/>
    </source>
</evidence>
<dbReference type="RefSeq" id="WP_254178853.1">
    <property type="nucleotide sequence ID" value="NZ_CP077317.1"/>
</dbReference>
<dbReference type="EMBL" id="UGTZ01000001">
    <property type="protein sequence ID" value="SUC31597.1"/>
    <property type="molecule type" value="Genomic_DNA"/>
</dbReference>
<feature type="transmembrane region" description="Helical" evidence="6">
    <location>
        <begin position="222"/>
        <end position="240"/>
    </location>
</feature>
<dbReference type="AlphaFoldDB" id="A0A379FSH7"/>
<evidence type="ECO:0000313" key="8">
    <source>
        <dbReference type="Proteomes" id="UP000254208"/>
    </source>
</evidence>
<feature type="transmembrane region" description="Helical" evidence="6">
    <location>
        <begin position="100"/>
        <end position="116"/>
    </location>
</feature>
<dbReference type="GeneID" id="93673404"/>
<feature type="transmembrane region" description="Helical" evidence="6">
    <location>
        <begin position="136"/>
        <end position="157"/>
    </location>
</feature>
<dbReference type="InterPro" id="IPR018385">
    <property type="entry name" value="C4_dicarb_anaerob_car-like"/>
</dbReference>
<sequence length="471" mass="50940">MQPTNNTIQTPSSPPGWQMNPVLVMLTIVIIAFLMTYFVNSGQYERDGKKVIPDSYQTITKDITLEQLLGTEKSEEGTAAPVSLPQLFKAIPEGIVKQSPLIYMVLFIGGMFGILNKTGAIESGLERLLHVTRGNIYLLIPFLMIVFSMGSTFMGLAKEYLLVIPMVIALVKRVGLNELIGLAIVAIAVKVGYLASITNPYALSIAQPLVGLPVFSGLSMRIAAYLIFITLGILFVFYSIRKTTLTSYVVEEHNQTTQLTHRHKLMLIVLAIGVAFLVYASNRWHWKNNDLSAYYLFLSVILTFCSGLTASAAANAFVSGMKKVLIAGVLIGLATAVEIILSQGKILDTIIHQLVGLVGNHGPYVSSYSMFISQLLLDIAIPSTSGQAAVTMPILGPVGEISGVSPQTTVFAFLMGNGLTNMITPTSSGLLIFLATAGVSWTTWAKYILPLFLIFMAISIGLLTIAVTIGY</sequence>
<dbReference type="InterPro" id="IPR051679">
    <property type="entry name" value="DASS-Related_Transporters"/>
</dbReference>
<evidence type="ECO:0000313" key="7">
    <source>
        <dbReference type="EMBL" id="SUC31597.1"/>
    </source>
</evidence>
<dbReference type="PANTHER" id="PTHR43652:SF2">
    <property type="entry name" value="BASIC AMINO ACID ANTIPORTER YFCC-RELATED"/>
    <property type="match status" value="1"/>
</dbReference>
<dbReference type="PANTHER" id="PTHR43652">
    <property type="entry name" value="BASIC AMINO ACID ANTIPORTER YFCC-RELATED"/>
    <property type="match status" value="1"/>
</dbReference>
<reference evidence="7 8" key="1">
    <citation type="submission" date="2018-06" db="EMBL/GenBank/DDBJ databases">
        <authorList>
            <consortium name="Pathogen Informatics"/>
            <person name="Doyle S."/>
        </authorList>
    </citation>
    <scope>NUCLEOTIDE SEQUENCE [LARGE SCALE GENOMIC DNA]</scope>
    <source>
        <strain evidence="7 8">NCTC11801</strain>
    </source>
</reference>
<evidence type="ECO:0000256" key="1">
    <source>
        <dbReference type="ARBA" id="ARBA00004651"/>
    </source>
</evidence>
<dbReference type="Pfam" id="PF03606">
    <property type="entry name" value="DcuC"/>
    <property type="match status" value="1"/>
</dbReference>
<keyword evidence="2" id="KW-1003">Cell membrane</keyword>
<feature type="transmembrane region" description="Helical" evidence="6">
    <location>
        <begin position="293"/>
        <end position="317"/>
    </location>
</feature>
<organism evidence="7 8">
    <name type="scientific">Providencia rettgeri</name>
    <dbReference type="NCBI Taxonomy" id="587"/>
    <lineage>
        <taxon>Bacteria</taxon>
        <taxon>Pseudomonadati</taxon>
        <taxon>Pseudomonadota</taxon>
        <taxon>Gammaproteobacteria</taxon>
        <taxon>Enterobacterales</taxon>
        <taxon>Morganellaceae</taxon>
        <taxon>Providencia</taxon>
    </lineage>
</organism>
<evidence type="ECO:0000256" key="4">
    <source>
        <dbReference type="ARBA" id="ARBA00022989"/>
    </source>
</evidence>
<protein>
    <submittedName>
        <fullName evidence="7">C4-dicarboxylate anaerobic carrier</fullName>
    </submittedName>
</protein>
<evidence type="ECO:0000256" key="2">
    <source>
        <dbReference type="ARBA" id="ARBA00022475"/>
    </source>
</evidence>
<feature type="transmembrane region" description="Helical" evidence="6">
    <location>
        <begin position="20"/>
        <end position="40"/>
    </location>
</feature>
<keyword evidence="3 6" id="KW-0812">Transmembrane</keyword>
<evidence type="ECO:0000256" key="6">
    <source>
        <dbReference type="SAM" id="Phobius"/>
    </source>
</evidence>
<accession>A0A379FSH7</accession>
<evidence type="ECO:0000256" key="5">
    <source>
        <dbReference type="ARBA" id="ARBA00023136"/>
    </source>
</evidence>